<dbReference type="PROSITE" id="PS50297">
    <property type="entry name" value="ANK_REP_REGION"/>
    <property type="match status" value="1"/>
</dbReference>
<dbReference type="EMBL" id="ML976684">
    <property type="protein sequence ID" value="KAF1972853.1"/>
    <property type="molecule type" value="Genomic_DNA"/>
</dbReference>
<dbReference type="AlphaFoldDB" id="A0A6A5V5Y9"/>
<proteinExistence type="predicted"/>
<dbReference type="PROSITE" id="PS50088">
    <property type="entry name" value="ANK_REPEAT"/>
    <property type="match status" value="1"/>
</dbReference>
<dbReference type="PANTHER" id="PTHR10039">
    <property type="entry name" value="AMELOGENIN"/>
    <property type="match status" value="1"/>
</dbReference>
<dbReference type="InterPro" id="IPR054471">
    <property type="entry name" value="GPIID_WHD"/>
</dbReference>
<evidence type="ECO:0000256" key="2">
    <source>
        <dbReference type="PROSITE-ProRule" id="PRU00023"/>
    </source>
</evidence>
<dbReference type="InterPro" id="IPR056884">
    <property type="entry name" value="NPHP3-like_N"/>
</dbReference>
<evidence type="ECO:0000313" key="7">
    <source>
        <dbReference type="Proteomes" id="UP000800036"/>
    </source>
</evidence>
<keyword evidence="2" id="KW-0040">ANK repeat</keyword>
<keyword evidence="1" id="KW-0677">Repeat</keyword>
<dbReference type="InterPro" id="IPR002110">
    <property type="entry name" value="Ankyrin_rpt"/>
</dbReference>
<feature type="region of interest" description="Disordered" evidence="3">
    <location>
        <begin position="490"/>
        <end position="517"/>
    </location>
</feature>
<sequence length="517" mass="57686">MHNDNKVIKVGVDAIQQDQDRQWHCLIMDWLSSADFPAQQSDFIARRQEETGLWFLNSPEFTDWVSGTSQTLFCPGIPGAGKTMMAAITVDHLQKTVQTPDVGVAYVYCNYKRQTNQTTSSLLAAMLKQLVQDRPSIAKPLKLRELQSKTGLRLMATSRFIPDIVEVVEEFKGMPKLEVRADDADVKRYVAGQIKRLPGCIRRDDNLQELVQNKIVEAVDGMFLLAGLHVDSLLDKRTKAKVISTLNNLSAGSGALDDAYSKAIARIDGQLREDSALAKTVLSWISYAQRPLTTGELCHAFAVKPEDEELNQDNIYDVEDIVSVCAGLVTVDEESNVIRLVHYTTQDYSNGIRERWNPSAQHDIVSTCLTYLCFKTFRSGSCPSDAEFESRLEQNIFLDYSARYWGGHAATLLVERDDVEADLKDSNGRTPLSLAAWRGDEGVVKLLVERDDVEADSKDHRDWTSLSWAAYGGQEAVVKLLVERDDVEAYSKDSDGGTPLSWAAEQGHEATQLSTRP</sequence>
<dbReference type="OrthoDB" id="195446at2759"/>
<reference evidence="6" key="1">
    <citation type="journal article" date="2020" name="Stud. Mycol.">
        <title>101 Dothideomycetes genomes: a test case for predicting lifestyles and emergence of pathogens.</title>
        <authorList>
            <person name="Haridas S."/>
            <person name="Albert R."/>
            <person name="Binder M."/>
            <person name="Bloem J."/>
            <person name="Labutti K."/>
            <person name="Salamov A."/>
            <person name="Andreopoulos B."/>
            <person name="Baker S."/>
            <person name="Barry K."/>
            <person name="Bills G."/>
            <person name="Bluhm B."/>
            <person name="Cannon C."/>
            <person name="Castanera R."/>
            <person name="Culley D."/>
            <person name="Daum C."/>
            <person name="Ezra D."/>
            <person name="Gonzalez J."/>
            <person name="Henrissat B."/>
            <person name="Kuo A."/>
            <person name="Liang C."/>
            <person name="Lipzen A."/>
            <person name="Lutzoni F."/>
            <person name="Magnuson J."/>
            <person name="Mondo S."/>
            <person name="Nolan M."/>
            <person name="Ohm R."/>
            <person name="Pangilinan J."/>
            <person name="Park H.-J."/>
            <person name="Ramirez L."/>
            <person name="Alfaro M."/>
            <person name="Sun H."/>
            <person name="Tritt A."/>
            <person name="Yoshinaga Y."/>
            <person name="Zwiers L.-H."/>
            <person name="Turgeon B."/>
            <person name="Goodwin S."/>
            <person name="Spatafora J."/>
            <person name="Crous P."/>
            <person name="Grigoriev I."/>
        </authorList>
    </citation>
    <scope>NUCLEOTIDE SEQUENCE</scope>
    <source>
        <strain evidence="6">CBS 107.79</strain>
    </source>
</reference>
<dbReference type="InterPro" id="IPR036770">
    <property type="entry name" value="Ankyrin_rpt-contain_sf"/>
</dbReference>
<accession>A0A6A5V5Y9</accession>
<dbReference type="Pfam" id="PF12796">
    <property type="entry name" value="Ank_2"/>
    <property type="match status" value="1"/>
</dbReference>
<feature type="domain" description="Nephrocystin 3-like N-terminal" evidence="5">
    <location>
        <begin position="51"/>
        <end position="151"/>
    </location>
</feature>
<organism evidence="6 7">
    <name type="scientific">Bimuria novae-zelandiae CBS 107.79</name>
    <dbReference type="NCBI Taxonomy" id="1447943"/>
    <lineage>
        <taxon>Eukaryota</taxon>
        <taxon>Fungi</taxon>
        <taxon>Dikarya</taxon>
        <taxon>Ascomycota</taxon>
        <taxon>Pezizomycotina</taxon>
        <taxon>Dothideomycetes</taxon>
        <taxon>Pleosporomycetidae</taxon>
        <taxon>Pleosporales</taxon>
        <taxon>Massarineae</taxon>
        <taxon>Didymosphaeriaceae</taxon>
        <taxon>Bimuria</taxon>
    </lineage>
</organism>
<gene>
    <name evidence="6" type="ORF">BU23DRAFT_580629</name>
</gene>
<dbReference type="SUPFAM" id="SSF48403">
    <property type="entry name" value="Ankyrin repeat"/>
    <property type="match status" value="1"/>
</dbReference>
<evidence type="ECO:0000256" key="3">
    <source>
        <dbReference type="SAM" id="MobiDB-lite"/>
    </source>
</evidence>
<dbReference type="Gene3D" id="3.40.50.300">
    <property type="entry name" value="P-loop containing nucleotide triphosphate hydrolases"/>
    <property type="match status" value="1"/>
</dbReference>
<dbReference type="InterPro" id="IPR027417">
    <property type="entry name" value="P-loop_NTPase"/>
</dbReference>
<dbReference type="Pfam" id="PF24883">
    <property type="entry name" value="NPHP3_N"/>
    <property type="match status" value="1"/>
</dbReference>
<dbReference type="SMART" id="SM00248">
    <property type="entry name" value="ANK"/>
    <property type="match status" value="2"/>
</dbReference>
<dbReference type="PANTHER" id="PTHR10039:SF15">
    <property type="entry name" value="NACHT DOMAIN-CONTAINING PROTEIN"/>
    <property type="match status" value="1"/>
</dbReference>
<dbReference type="Proteomes" id="UP000800036">
    <property type="component" value="Unassembled WGS sequence"/>
</dbReference>
<evidence type="ECO:0000259" key="5">
    <source>
        <dbReference type="Pfam" id="PF24883"/>
    </source>
</evidence>
<protein>
    <submittedName>
        <fullName evidence="6">Uncharacterized protein</fullName>
    </submittedName>
</protein>
<dbReference type="Pfam" id="PF22939">
    <property type="entry name" value="WHD_GPIID"/>
    <property type="match status" value="1"/>
</dbReference>
<feature type="repeat" description="ANK" evidence="2">
    <location>
        <begin position="427"/>
        <end position="450"/>
    </location>
</feature>
<keyword evidence="7" id="KW-1185">Reference proteome</keyword>
<name>A0A6A5V5Y9_9PLEO</name>
<feature type="domain" description="GPI inositol-deacylase winged helix" evidence="4">
    <location>
        <begin position="275"/>
        <end position="348"/>
    </location>
</feature>
<evidence type="ECO:0000256" key="1">
    <source>
        <dbReference type="ARBA" id="ARBA00022737"/>
    </source>
</evidence>
<evidence type="ECO:0000259" key="4">
    <source>
        <dbReference type="Pfam" id="PF22939"/>
    </source>
</evidence>
<dbReference type="Gene3D" id="1.25.40.20">
    <property type="entry name" value="Ankyrin repeat-containing domain"/>
    <property type="match status" value="1"/>
</dbReference>
<evidence type="ECO:0000313" key="6">
    <source>
        <dbReference type="EMBL" id="KAF1972853.1"/>
    </source>
</evidence>